<keyword evidence="2" id="KW-0812">Transmembrane</keyword>
<protein>
    <submittedName>
        <fullName evidence="4">Uncharacterized protein</fullName>
    </submittedName>
</protein>
<organism evidence="4 5">
    <name type="scientific">Setomelanomma holmii</name>
    <dbReference type="NCBI Taxonomy" id="210430"/>
    <lineage>
        <taxon>Eukaryota</taxon>
        <taxon>Fungi</taxon>
        <taxon>Dikarya</taxon>
        <taxon>Ascomycota</taxon>
        <taxon>Pezizomycotina</taxon>
        <taxon>Dothideomycetes</taxon>
        <taxon>Pleosporomycetidae</taxon>
        <taxon>Pleosporales</taxon>
        <taxon>Pleosporineae</taxon>
        <taxon>Phaeosphaeriaceae</taxon>
        <taxon>Setomelanomma</taxon>
    </lineage>
</organism>
<dbReference type="OrthoDB" id="5425848at2759"/>
<evidence type="ECO:0000256" key="1">
    <source>
        <dbReference type="SAM" id="MobiDB-lite"/>
    </source>
</evidence>
<dbReference type="EMBL" id="ML978244">
    <property type="protein sequence ID" value="KAF2026377.1"/>
    <property type="molecule type" value="Genomic_DNA"/>
</dbReference>
<keyword evidence="3" id="KW-0732">Signal</keyword>
<feature type="region of interest" description="Disordered" evidence="1">
    <location>
        <begin position="273"/>
        <end position="310"/>
    </location>
</feature>
<dbReference type="AlphaFoldDB" id="A0A9P4H3K3"/>
<feature type="signal peptide" evidence="3">
    <location>
        <begin position="1"/>
        <end position="25"/>
    </location>
</feature>
<gene>
    <name evidence="4" type="ORF">EK21DRAFT_74351</name>
</gene>
<feature type="chain" id="PRO_5040405936" evidence="3">
    <location>
        <begin position="26"/>
        <end position="376"/>
    </location>
</feature>
<comment type="caution">
    <text evidence="4">The sequence shown here is derived from an EMBL/GenBank/DDBJ whole genome shotgun (WGS) entry which is preliminary data.</text>
</comment>
<reference evidence="4" key="1">
    <citation type="journal article" date="2020" name="Stud. Mycol.">
        <title>101 Dothideomycetes genomes: a test case for predicting lifestyles and emergence of pathogens.</title>
        <authorList>
            <person name="Haridas S."/>
            <person name="Albert R."/>
            <person name="Binder M."/>
            <person name="Bloem J."/>
            <person name="Labutti K."/>
            <person name="Salamov A."/>
            <person name="Andreopoulos B."/>
            <person name="Baker S."/>
            <person name="Barry K."/>
            <person name="Bills G."/>
            <person name="Bluhm B."/>
            <person name="Cannon C."/>
            <person name="Castanera R."/>
            <person name="Culley D."/>
            <person name="Daum C."/>
            <person name="Ezra D."/>
            <person name="Gonzalez J."/>
            <person name="Henrissat B."/>
            <person name="Kuo A."/>
            <person name="Liang C."/>
            <person name="Lipzen A."/>
            <person name="Lutzoni F."/>
            <person name="Magnuson J."/>
            <person name="Mondo S."/>
            <person name="Nolan M."/>
            <person name="Ohm R."/>
            <person name="Pangilinan J."/>
            <person name="Park H.-J."/>
            <person name="Ramirez L."/>
            <person name="Alfaro M."/>
            <person name="Sun H."/>
            <person name="Tritt A."/>
            <person name="Yoshinaga Y."/>
            <person name="Zwiers L.-H."/>
            <person name="Turgeon B."/>
            <person name="Goodwin S."/>
            <person name="Spatafora J."/>
            <person name="Crous P."/>
            <person name="Grigoriev I."/>
        </authorList>
    </citation>
    <scope>NUCLEOTIDE SEQUENCE</scope>
    <source>
        <strain evidence="4">CBS 110217</strain>
    </source>
</reference>
<sequence>MMRIFNAPAAMLGLLAIAHLPSAIAKPYPAHVDEFRQLHNAPQLEKRATCANGQPACGYYGQLCCATGQQCITDANNQAQCTGGTGGWQYFTTTYVETVGLVTYTSVYSSYVGGAGTAATTAVCSGSKSPCGSTCCDGGFYCNLQQQCVIYNGGSSGGILPTVPGTIAPSAPLRPTSSGLVIVTFTGTPTRTAAFQTPIPTGVNGSPIPVAGGGGGGGLSGGAIAGIVIGVILGILLLLLLCLFCCARALFDTILAIFGFGKKNKHTHEETYIEEHHHSAGGAAAGGGRWYGQGRPSRPSRPGSEKKSGIGKGMGVAAALGGLALMLGLKRKHDKRHDDKSTTVSGSSYYYSDYTSSSSASSSDRRTRNTRHSSRR</sequence>
<evidence type="ECO:0000313" key="4">
    <source>
        <dbReference type="EMBL" id="KAF2026377.1"/>
    </source>
</evidence>
<evidence type="ECO:0000256" key="2">
    <source>
        <dbReference type="SAM" id="Phobius"/>
    </source>
</evidence>
<keyword evidence="5" id="KW-1185">Reference proteome</keyword>
<feature type="region of interest" description="Disordered" evidence="1">
    <location>
        <begin position="331"/>
        <end position="376"/>
    </location>
</feature>
<keyword evidence="2" id="KW-1133">Transmembrane helix</keyword>
<feature type="transmembrane region" description="Helical" evidence="2">
    <location>
        <begin position="227"/>
        <end position="251"/>
    </location>
</feature>
<evidence type="ECO:0000313" key="5">
    <source>
        <dbReference type="Proteomes" id="UP000799777"/>
    </source>
</evidence>
<evidence type="ECO:0000256" key="3">
    <source>
        <dbReference type="SAM" id="SignalP"/>
    </source>
</evidence>
<proteinExistence type="predicted"/>
<keyword evidence="2" id="KW-0472">Membrane</keyword>
<dbReference type="Proteomes" id="UP000799777">
    <property type="component" value="Unassembled WGS sequence"/>
</dbReference>
<name>A0A9P4H3K3_9PLEO</name>
<accession>A0A9P4H3K3</accession>
<feature type="compositionally biased region" description="Low complexity" evidence="1">
    <location>
        <begin position="342"/>
        <end position="362"/>
    </location>
</feature>